<evidence type="ECO:0000313" key="2">
    <source>
        <dbReference type="EMBL" id="KAL3285993.1"/>
    </source>
</evidence>
<dbReference type="InterPro" id="IPR009003">
    <property type="entry name" value="Peptidase_S1_PA"/>
</dbReference>
<accession>A0ABD2P551</accession>
<organism evidence="2 3">
    <name type="scientific">Cryptolaemus montrouzieri</name>
    <dbReference type="NCBI Taxonomy" id="559131"/>
    <lineage>
        <taxon>Eukaryota</taxon>
        <taxon>Metazoa</taxon>
        <taxon>Ecdysozoa</taxon>
        <taxon>Arthropoda</taxon>
        <taxon>Hexapoda</taxon>
        <taxon>Insecta</taxon>
        <taxon>Pterygota</taxon>
        <taxon>Neoptera</taxon>
        <taxon>Endopterygota</taxon>
        <taxon>Coleoptera</taxon>
        <taxon>Polyphaga</taxon>
        <taxon>Cucujiformia</taxon>
        <taxon>Coccinelloidea</taxon>
        <taxon>Coccinellidae</taxon>
        <taxon>Scymninae</taxon>
        <taxon>Scymnini</taxon>
        <taxon>Cryptolaemus</taxon>
    </lineage>
</organism>
<gene>
    <name evidence="2" type="ORF">HHI36_000507</name>
</gene>
<evidence type="ECO:0000313" key="3">
    <source>
        <dbReference type="Proteomes" id="UP001516400"/>
    </source>
</evidence>
<comment type="caution">
    <text evidence="2">The sequence shown here is derived from an EMBL/GenBank/DDBJ whole genome shotgun (WGS) entry which is preliminary data.</text>
</comment>
<dbReference type="Proteomes" id="UP001516400">
    <property type="component" value="Unassembled WGS sequence"/>
</dbReference>
<keyword evidence="1" id="KW-0576">Peroxisome</keyword>
<protein>
    <recommendedName>
        <fullName evidence="1">Peroxisomal leader peptide-processing protease</fullName>
        <ecNumber evidence="1">3.4.21.-</ecNumber>
    </recommendedName>
</protein>
<name>A0ABD2P551_9CUCU</name>
<dbReference type="Gene3D" id="2.40.10.10">
    <property type="entry name" value="Trypsin-like serine proteases"/>
    <property type="match status" value="2"/>
</dbReference>
<dbReference type="GO" id="GO:0008236">
    <property type="term" value="F:serine-type peptidase activity"/>
    <property type="evidence" value="ECO:0007669"/>
    <property type="project" value="UniProtKB-KW"/>
</dbReference>
<dbReference type="InterPro" id="IPR043504">
    <property type="entry name" value="Peptidase_S1_PA_chymotrypsin"/>
</dbReference>
<comment type="subcellular location">
    <subcellularLocation>
        <location evidence="1">Peroxisome</location>
    </subcellularLocation>
</comment>
<dbReference type="GO" id="GO:0005777">
    <property type="term" value="C:peroxisome"/>
    <property type="evidence" value="ECO:0007669"/>
    <property type="project" value="UniProtKB-SubCell"/>
</dbReference>
<reference evidence="2 3" key="1">
    <citation type="journal article" date="2021" name="BMC Biol.">
        <title>Horizontally acquired antibacterial genes associated with adaptive radiation of ladybird beetles.</title>
        <authorList>
            <person name="Li H.S."/>
            <person name="Tang X.F."/>
            <person name="Huang Y.H."/>
            <person name="Xu Z.Y."/>
            <person name="Chen M.L."/>
            <person name="Du X.Y."/>
            <person name="Qiu B.Y."/>
            <person name="Chen P.T."/>
            <person name="Zhang W."/>
            <person name="Slipinski A."/>
            <person name="Escalona H.E."/>
            <person name="Waterhouse R.M."/>
            <person name="Zwick A."/>
            <person name="Pang H."/>
        </authorList>
    </citation>
    <scope>NUCLEOTIDE SEQUENCE [LARGE SCALE GENOMIC DNA]</scope>
    <source>
        <strain evidence="2">SYSU2018</strain>
    </source>
</reference>
<keyword evidence="1" id="KW-0378">Hydrolase</keyword>
<dbReference type="Pfam" id="PF13365">
    <property type="entry name" value="Trypsin_2"/>
    <property type="match status" value="1"/>
</dbReference>
<keyword evidence="1" id="KW-0720">Serine protease</keyword>
<dbReference type="AlphaFoldDB" id="A0ABD2P551"/>
<dbReference type="EC" id="3.4.21.-" evidence="1"/>
<dbReference type="SUPFAM" id="SSF50494">
    <property type="entry name" value="Trypsin-like serine proteases"/>
    <property type="match status" value="1"/>
</dbReference>
<dbReference type="GO" id="GO:0006508">
    <property type="term" value="P:proteolysis"/>
    <property type="evidence" value="ECO:0007669"/>
    <property type="project" value="UniProtKB-KW"/>
</dbReference>
<dbReference type="EMBL" id="JABFTP020000185">
    <property type="protein sequence ID" value="KAL3285993.1"/>
    <property type="molecule type" value="Genomic_DNA"/>
</dbReference>
<comment type="PTM">
    <text evidence="1">The full-lengh TYSND1 is the active the proteolytic processing of PTS1- and PTS2-proteins and in self-cleavage, and intermolecular self-cleavage of TYSND1 down-regulates its protease activity.</text>
</comment>
<proteinExistence type="inferred from homology"/>
<dbReference type="PANTHER" id="PTHR21004:SF0">
    <property type="entry name" value="PEROXISOMAL LEADER PEPTIDE-PROCESSING PROTEASE"/>
    <property type="match status" value="1"/>
</dbReference>
<evidence type="ECO:0000256" key="1">
    <source>
        <dbReference type="PIRNR" id="PIRNR037989"/>
    </source>
</evidence>
<dbReference type="PANTHER" id="PTHR21004">
    <property type="entry name" value="SERINE PROTEASE-RELATED"/>
    <property type="match status" value="1"/>
</dbReference>
<keyword evidence="3" id="KW-1185">Reference proteome</keyword>
<comment type="function">
    <text evidence="1">Peroxisomal protease that mediates both the removal of the leader peptide from proteins containing a PTS2 target sequence and processes several PTS1-containing proteins. Catalyzes the processing of PTS1-proteins involved in the peroxisomal beta-oxidation of fatty acids.</text>
</comment>
<comment type="similarity">
    <text evidence="1">Belongs to the peptidase S1B family.</text>
</comment>
<keyword evidence="1" id="KW-0645">Protease</keyword>
<dbReference type="InterPro" id="IPR039245">
    <property type="entry name" value="TYSND1/DEG15"/>
</dbReference>
<sequence>MTVIMEFQTVLVESVDPKSNTVYGNSGMLLNENCVISTFNAIAPFYSTVKNIYQEIQPGITYCDSKEIKKVSFYITSRNEELFKSRKAHFKGYIHSENISRSVKHIFRNWSIDSSDNHDFELLSLFAIFKLDESKNEPKDSFDELFERILKTRLSKGQNLKCISTAFGNRNFSNHYSEGIVSNILGNYDCLIFSDLPLTPGSEGSPVFCNNLSEAPIGIVISAVNWWKNEWLNFTVIADLRPLLLEIIETSKYTELKTCIDGNFKLMSTIEASLFQVYNGTIWGTAILINKEKGILITNAHVVDPTSTNTLYRNNESIPCDVVYSSSGDQLDIAVLRAKRELKGSFQAIRFSRRTIQCGDSVYAAGFPIFAKETTPSPTLTRGCISQVHPQMVKTTCSIYPGASGGGILDEDGCLLAIIVCNAKITDFINMVYPRVNMNIPVSILEPILLKYIANEDVGVLEDINLLDARVWNFSSKF</sequence>